<keyword evidence="3" id="KW-1185">Reference proteome</keyword>
<evidence type="ECO:0000313" key="3">
    <source>
        <dbReference type="Proteomes" id="UP000659388"/>
    </source>
</evidence>
<dbReference type="EMBL" id="JAESIY010000002">
    <property type="protein sequence ID" value="MBL3655386.1"/>
    <property type="molecule type" value="Genomic_DNA"/>
</dbReference>
<organism evidence="2 3">
    <name type="scientific">Fulvivirga sediminis</name>
    <dbReference type="NCBI Taxonomy" id="2803949"/>
    <lineage>
        <taxon>Bacteria</taxon>
        <taxon>Pseudomonadati</taxon>
        <taxon>Bacteroidota</taxon>
        <taxon>Cytophagia</taxon>
        <taxon>Cytophagales</taxon>
        <taxon>Fulvivirgaceae</taxon>
        <taxon>Fulvivirga</taxon>
    </lineage>
</organism>
<dbReference type="PANTHER" id="PTHR45947">
    <property type="entry name" value="SULFOQUINOVOSYL TRANSFERASE SQD2"/>
    <property type="match status" value="1"/>
</dbReference>
<evidence type="ECO:0000313" key="2">
    <source>
        <dbReference type="EMBL" id="MBL3655386.1"/>
    </source>
</evidence>
<proteinExistence type="predicted"/>
<dbReference type="Pfam" id="PF00534">
    <property type="entry name" value="Glycos_transf_1"/>
    <property type="match status" value="1"/>
</dbReference>
<accession>A0A937F312</accession>
<reference evidence="2" key="1">
    <citation type="submission" date="2021-01" db="EMBL/GenBank/DDBJ databases">
        <title>Fulvivirga kasyanovii gen. nov., sp nov., a novel member of the phylum Bacteroidetes isolated from seawater in a mussel farm.</title>
        <authorList>
            <person name="Zhao L.-H."/>
            <person name="Wang Z.-J."/>
        </authorList>
    </citation>
    <scope>NUCLEOTIDE SEQUENCE</scope>
    <source>
        <strain evidence="2">2943</strain>
    </source>
</reference>
<dbReference type="InterPro" id="IPR001296">
    <property type="entry name" value="Glyco_trans_1"/>
</dbReference>
<dbReference type="GO" id="GO:0016757">
    <property type="term" value="F:glycosyltransferase activity"/>
    <property type="evidence" value="ECO:0007669"/>
    <property type="project" value="InterPro"/>
</dbReference>
<evidence type="ECO:0000259" key="1">
    <source>
        <dbReference type="Pfam" id="PF00534"/>
    </source>
</evidence>
<gene>
    <name evidence="2" type="ORF">JL102_04540</name>
</gene>
<dbReference type="CDD" id="cd03801">
    <property type="entry name" value="GT4_PimA-like"/>
    <property type="match status" value="1"/>
</dbReference>
<dbReference type="PANTHER" id="PTHR45947:SF3">
    <property type="entry name" value="SULFOQUINOVOSYL TRANSFERASE SQD2"/>
    <property type="match status" value="1"/>
</dbReference>
<sequence>MKKVGKVKVFLAAFINQTNAQNINCRELAKNLDEDEFDVYTLELSSGNLSSLTKKNVHIFRCWYPTKVSGLIGYLWGFLKSEVVYLPRADFLWFQKCLIKIFRKKSFKTMENIIDVISIDTAFGVFGGDLNKIISYYKYADRNYPISKYVGDYNYKHYSIKYNQPILYVPTDFDSFYIKRDVNDILLTDIVFIGNDFRRKRLSKYLELAQLFPDLKFHVVGKGNLPDEIHEIKNVKYHGMLSHEALHNLLESIQLHYFPSLSEGFGKVTIEVGAAGIPTILHGNYGAAEWINNEKEGIIVSEFDEVVEKVRLLKNNTEFLAKLSQGAQEMSRRFDSRRVVKIYEQVIKDLIN</sequence>
<dbReference type="Proteomes" id="UP000659388">
    <property type="component" value="Unassembled WGS sequence"/>
</dbReference>
<protein>
    <submittedName>
        <fullName evidence="2">Glycosyltransferase family 4 protein</fullName>
    </submittedName>
</protein>
<dbReference type="RefSeq" id="WP_202243062.1">
    <property type="nucleotide sequence ID" value="NZ_JAESIY010000002.1"/>
</dbReference>
<dbReference type="InterPro" id="IPR050194">
    <property type="entry name" value="Glycosyltransferase_grp1"/>
</dbReference>
<dbReference type="Gene3D" id="3.40.50.2000">
    <property type="entry name" value="Glycogen Phosphorylase B"/>
    <property type="match status" value="2"/>
</dbReference>
<name>A0A937F312_9BACT</name>
<dbReference type="AlphaFoldDB" id="A0A937F312"/>
<comment type="caution">
    <text evidence="2">The sequence shown here is derived from an EMBL/GenBank/DDBJ whole genome shotgun (WGS) entry which is preliminary data.</text>
</comment>
<dbReference type="SUPFAM" id="SSF53756">
    <property type="entry name" value="UDP-Glycosyltransferase/glycogen phosphorylase"/>
    <property type="match status" value="1"/>
</dbReference>
<feature type="domain" description="Glycosyl transferase family 1" evidence="1">
    <location>
        <begin position="190"/>
        <end position="329"/>
    </location>
</feature>